<name>A0A6J4KT83_9BACT</name>
<dbReference type="PANTHER" id="PTHR43597:SF5">
    <property type="entry name" value="SUFE-LIKE PROTEIN 2, CHLOROPLASTIC"/>
    <property type="match status" value="1"/>
</dbReference>
<evidence type="ECO:0000259" key="2">
    <source>
        <dbReference type="Pfam" id="PF02657"/>
    </source>
</evidence>
<protein>
    <recommendedName>
        <fullName evidence="2">Fe-S metabolism associated domain-containing protein</fullName>
    </recommendedName>
</protein>
<dbReference type="EMBL" id="CADCTW010000079">
    <property type="protein sequence ID" value="CAA9313290.1"/>
    <property type="molecule type" value="Genomic_DNA"/>
</dbReference>
<dbReference type="AlphaFoldDB" id="A0A6J4KT83"/>
<dbReference type="SUPFAM" id="SSF82649">
    <property type="entry name" value="SufE/NifU"/>
    <property type="match status" value="1"/>
</dbReference>
<accession>A0A6J4KT83</accession>
<dbReference type="PANTHER" id="PTHR43597">
    <property type="entry name" value="SULFUR ACCEPTOR PROTEIN CSDE"/>
    <property type="match status" value="1"/>
</dbReference>
<feature type="domain" description="Fe-S metabolism associated" evidence="2">
    <location>
        <begin position="24"/>
        <end position="140"/>
    </location>
</feature>
<organism evidence="3">
    <name type="scientific">uncultured Gemmatimonadota bacterium</name>
    <dbReference type="NCBI Taxonomy" id="203437"/>
    <lineage>
        <taxon>Bacteria</taxon>
        <taxon>Pseudomonadati</taxon>
        <taxon>Gemmatimonadota</taxon>
        <taxon>environmental samples</taxon>
    </lineage>
</organism>
<gene>
    <name evidence="3" type="ORF">AVDCRST_MAG68-1376</name>
</gene>
<comment type="similarity">
    <text evidence="1">Belongs to the SufE family.</text>
</comment>
<dbReference type="InterPro" id="IPR003808">
    <property type="entry name" value="Fe-S_metab-assoc_dom"/>
</dbReference>
<reference evidence="3" key="1">
    <citation type="submission" date="2020-02" db="EMBL/GenBank/DDBJ databases">
        <authorList>
            <person name="Meier V. D."/>
        </authorList>
    </citation>
    <scope>NUCLEOTIDE SEQUENCE</scope>
    <source>
        <strain evidence="3">AVDCRST_MAG68</strain>
    </source>
</reference>
<proteinExistence type="inferred from homology"/>
<evidence type="ECO:0000256" key="1">
    <source>
        <dbReference type="ARBA" id="ARBA00010282"/>
    </source>
</evidence>
<sequence>MTDATQAAGVPPGIEKILRRFATLTPDLTRQALVQYSNKLPPLPERFRGLDAAQYRVSECQTPVAIFPEVVDGKMYFHADVPQGAPTIRALLALLFDALNGQPPETTLAIPPDFVPQVMGKIGLATREVGLNAMVERLKRAALRAREGAEG</sequence>
<dbReference type="Pfam" id="PF02657">
    <property type="entry name" value="SufE"/>
    <property type="match status" value="1"/>
</dbReference>
<evidence type="ECO:0000313" key="3">
    <source>
        <dbReference type="EMBL" id="CAA9313290.1"/>
    </source>
</evidence>
<dbReference type="Gene3D" id="3.90.1010.10">
    <property type="match status" value="1"/>
</dbReference>